<evidence type="ECO:0000256" key="2">
    <source>
        <dbReference type="ARBA" id="ARBA00022801"/>
    </source>
</evidence>
<evidence type="ECO:0000259" key="4">
    <source>
        <dbReference type="Pfam" id="PF08386"/>
    </source>
</evidence>
<gene>
    <name evidence="5" type="ORF">F1D05_22430</name>
</gene>
<dbReference type="SUPFAM" id="SSF53474">
    <property type="entry name" value="alpha/beta-Hydrolases"/>
    <property type="match status" value="1"/>
</dbReference>
<dbReference type="PANTHER" id="PTHR43248">
    <property type="entry name" value="2-SUCCINYL-6-HYDROXY-2,4-CYCLOHEXADIENE-1-CARBOXYLATE SYNTHASE"/>
    <property type="match status" value="1"/>
</dbReference>
<dbReference type="KEGG" id="kqi:F1D05_22430"/>
<dbReference type="Pfam" id="PF00561">
    <property type="entry name" value="Abhydrolase_1"/>
    <property type="match status" value="1"/>
</dbReference>
<dbReference type="InterPro" id="IPR013595">
    <property type="entry name" value="Pept_S33_TAP-like_C"/>
</dbReference>
<sequence length="483" mass="51338">MRISVVGRGRRVVGMVVAGVLAVGVVPAGAAAATEGLQWGKCAEESQAECAKLTVPLDWLKPSGVKTELLVARLPAKDQAHRLGVLAFNPGGPGGPGATAMATGAVGEVFSQLREKFDFVSWDPRGTGQSSDLDCGPVLRPGVPVFPKSKAEYDAMVKSSRATGEHCLKQHGDLMRNLDTRTAARDLDAFRAALGVDKLNYYGPSYGSFVGTVYAQLFPHRINRMVIDGILDHAAGSTGFMLTEARQMEYGFNKFAAWCKTAPDCALHGRDVGKVYDAVVRKADRKPLPGDSTTTINGDAIRMSLPVFLPAVGDYVTPWTALAKALVDAEKGDGSGFVGNSYVGDPGTTYAAVSCMDFPPEFTSYADAKARLALAKAVAPHVGAAVEGWAISAACAGWPIPPSNPWQPTPVKDAPPILIAGNTHDPSTPLESARGLQRQLRGSQLMITDVYGHTSWFNSDCARTEITKYLETGVMPLKHLICH</sequence>
<feature type="domain" description="Peptidase S33 tripeptidyl aminopeptidase-like C-terminal" evidence="4">
    <location>
        <begin position="389"/>
        <end position="479"/>
    </location>
</feature>
<dbReference type="InterPro" id="IPR051601">
    <property type="entry name" value="Serine_prot/Carboxylest_S33"/>
</dbReference>
<dbReference type="PANTHER" id="PTHR43248:SF25">
    <property type="entry name" value="AB HYDROLASE-1 DOMAIN-CONTAINING PROTEIN-RELATED"/>
    <property type="match status" value="1"/>
</dbReference>
<proteinExistence type="inferred from homology"/>
<organism evidence="5 6">
    <name type="scientific">Kribbella qitaiheensis</name>
    <dbReference type="NCBI Taxonomy" id="1544730"/>
    <lineage>
        <taxon>Bacteria</taxon>
        <taxon>Bacillati</taxon>
        <taxon>Actinomycetota</taxon>
        <taxon>Actinomycetes</taxon>
        <taxon>Propionibacteriales</taxon>
        <taxon>Kribbellaceae</taxon>
        <taxon>Kribbella</taxon>
    </lineage>
</organism>
<evidence type="ECO:0000256" key="1">
    <source>
        <dbReference type="ARBA" id="ARBA00010088"/>
    </source>
</evidence>
<dbReference type="Proteomes" id="UP000515563">
    <property type="component" value="Chromosome"/>
</dbReference>
<accession>A0A7G6X1P6</accession>
<dbReference type="GO" id="GO:0016787">
    <property type="term" value="F:hydrolase activity"/>
    <property type="evidence" value="ECO:0007669"/>
    <property type="project" value="UniProtKB-KW"/>
</dbReference>
<dbReference type="Gene3D" id="3.40.50.1820">
    <property type="entry name" value="alpha/beta hydrolase"/>
    <property type="match status" value="1"/>
</dbReference>
<reference evidence="6" key="1">
    <citation type="submission" date="2019-09" db="EMBL/GenBank/DDBJ databases">
        <title>Antimicrobial potential of Antarctic Bacteria.</title>
        <authorList>
            <person name="Benaud N."/>
            <person name="Edwards R.J."/>
            <person name="Ferrari B.C."/>
        </authorList>
    </citation>
    <scope>NUCLEOTIDE SEQUENCE [LARGE SCALE GENOMIC DNA]</scope>
    <source>
        <strain evidence="6">SPB151</strain>
    </source>
</reference>
<dbReference type="InterPro" id="IPR000073">
    <property type="entry name" value="AB_hydrolase_1"/>
</dbReference>
<name>A0A7G6X1P6_9ACTN</name>
<dbReference type="Pfam" id="PF08386">
    <property type="entry name" value="Abhydrolase_4"/>
    <property type="match status" value="1"/>
</dbReference>
<dbReference type="InterPro" id="IPR029058">
    <property type="entry name" value="AB_hydrolase_fold"/>
</dbReference>
<evidence type="ECO:0000313" key="6">
    <source>
        <dbReference type="Proteomes" id="UP000515563"/>
    </source>
</evidence>
<dbReference type="EMBL" id="CP043661">
    <property type="protein sequence ID" value="QNE20161.1"/>
    <property type="molecule type" value="Genomic_DNA"/>
</dbReference>
<keyword evidence="2 5" id="KW-0378">Hydrolase</keyword>
<dbReference type="RefSeq" id="WP_185442186.1">
    <property type="nucleotide sequence ID" value="NZ_CP043661.1"/>
</dbReference>
<dbReference type="AlphaFoldDB" id="A0A7G6X1P6"/>
<comment type="similarity">
    <text evidence="1">Belongs to the peptidase S33 family.</text>
</comment>
<protein>
    <submittedName>
        <fullName evidence="5">Alpha/beta hydrolase</fullName>
    </submittedName>
</protein>
<reference evidence="5 6" key="2">
    <citation type="journal article" date="2020" name="Microbiol. Resour. Announc.">
        <title>Antarctic desert soil bacteria exhibit high novel natural product potential, evaluated through long-read genome sequencing and comparative genomics.</title>
        <authorList>
            <person name="Benaud N."/>
            <person name="Edwards R.J."/>
            <person name="Amos T.G."/>
            <person name="D'Agostino P.M."/>
            <person name="Gutierrez-Chavez C."/>
            <person name="Montgomery K."/>
            <person name="Nicetic I."/>
            <person name="Ferrari B.C."/>
        </authorList>
    </citation>
    <scope>NUCLEOTIDE SEQUENCE [LARGE SCALE GENOMIC DNA]</scope>
    <source>
        <strain evidence="5 6">SPB151</strain>
    </source>
</reference>
<evidence type="ECO:0000259" key="3">
    <source>
        <dbReference type="Pfam" id="PF00561"/>
    </source>
</evidence>
<evidence type="ECO:0000313" key="5">
    <source>
        <dbReference type="EMBL" id="QNE20161.1"/>
    </source>
</evidence>
<keyword evidence="6" id="KW-1185">Reference proteome</keyword>
<feature type="domain" description="AB hydrolase-1" evidence="3">
    <location>
        <begin position="93"/>
        <end position="273"/>
    </location>
</feature>